<evidence type="ECO:0000256" key="4">
    <source>
        <dbReference type="ARBA" id="ARBA00022679"/>
    </source>
</evidence>
<dbReference type="InterPro" id="IPR038731">
    <property type="entry name" value="RgtA/B/C-like"/>
</dbReference>
<dbReference type="AlphaFoldDB" id="K0IBT7"/>
<feature type="transmembrane region" description="Helical" evidence="8">
    <location>
        <begin position="150"/>
        <end position="172"/>
    </location>
</feature>
<dbReference type="GO" id="GO:0008610">
    <property type="term" value="P:lipid biosynthetic process"/>
    <property type="evidence" value="ECO:0007669"/>
    <property type="project" value="UniProtKB-ARBA"/>
</dbReference>
<feature type="transmembrane region" description="Helical" evidence="8">
    <location>
        <begin position="124"/>
        <end position="144"/>
    </location>
</feature>
<dbReference type="GO" id="GO:0005886">
    <property type="term" value="C:plasma membrane"/>
    <property type="evidence" value="ECO:0007669"/>
    <property type="project" value="UniProtKB-SubCell"/>
</dbReference>
<comment type="subcellular location">
    <subcellularLocation>
        <location evidence="1">Cell membrane</location>
        <topology evidence="1">Multi-pass membrane protein</topology>
    </subcellularLocation>
</comment>
<feature type="transmembrane region" description="Helical" evidence="8">
    <location>
        <begin position="20"/>
        <end position="41"/>
    </location>
</feature>
<dbReference type="GeneID" id="13795666"/>
<dbReference type="Proteomes" id="UP000008037">
    <property type="component" value="Chromosome"/>
</dbReference>
<dbReference type="RefSeq" id="WP_015019273.1">
    <property type="nucleotide sequence ID" value="NC_018719.1"/>
</dbReference>
<name>K0IBT7_NITGG</name>
<dbReference type="InParanoid" id="K0IBT7"/>
<keyword evidence="4" id="KW-0808">Transferase</keyword>
<dbReference type="EMBL" id="CP002408">
    <property type="protein sequence ID" value="AFU58736.1"/>
    <property type="molecule type" value="Genomic_DNA"/>
</dbReference>
<organism evidence="10 11">
    <name type="scientific">Nitrososphaera gargensis (strain Ga9.2)</name>
    <dbReference type="NCBI Taxonomy" id="1237085"/>
    <lineage>
        <taxon>Archaea</taxon>
        <taxon>Nitrososphaerota</taxon>
        <taxon>Nitrososphaeria</taxon>
        <taxon>Nitrososphaerales</taxon>
        <taxon>Nitrososphaeraceae</taxon>
        <taxon>Nitrososphaera</taxon>
    </lineage>
</organism>
<evidence type="ECO:0000313" key="10">
    <source>
        <dbReference type="EMBL" id="AFU58736.1"/>
    </source>
</evidence>
<evidence type="ECO:0000256" key="5">
    <source>
        <dbReference type="ARBA" id="ARBA00022692"/>
    </source>
</evidence>
<feature type="transmembrane region" description="Helical" evidence="8">
    <location>
        <begin position="390"/>
        <end position="410"/>
    </location>
</feature>
<accession>K0IBT7</accession>
<keyword evidence="7 8" id="KW-0472">Membrane</keyword>
<keyword evidence="2" id="KW-1003">Cell membrane</keyword>
<evidence type="ECO:0000313" key="11">
    <source>
        <dbReference type="Proteomes" id="UP000008037"/>
    </source>
</evidence>
<reference evidence="10 11" key="1">
    <citation type="journal article" date="2012" name="Environ. Microbiol.">
        <title>The genome of the ammonia-oxidizing Candidatus Nitrososphaera gargensis: insights into metabolic versatility and environmental adaptations.</title>
        <authorList>
            <person name="Spang A."/>
            <person name="Poehlein A."/>
            <person name="Offre P."/>
            <person name="Zumbragel S."/>
            <person name="Haider S."/>
            <person name="Rychlik N."/>
            <person name="Nowka B."/>
            <person name="Schmeisser C."/>
            <person name="Lebedeva E.V."/>
            <person name="Rattei T."/>
            <person name="Bohm C."/>
            <person name="Schmid M."/>
            <person name="Galushko A."/>
            <person name="Hatzenpichler R."/>
            <person name="Weinmaier T."/>
            <person name="Daniel R."/>
            <person name="Schleper C."/>
            <person name="Spieck E."/>
            <person name="Streit W."/>
            <person name="Wagner M."/>
        </authorList>
    </citation>
    <scope>NUCLEOTIDE SEQUENCE [LARGE SCALE GENOMIC DNA]</scope>
    <source>
        <strain evidence="11">Ga9.2</strain>
    </source>
</reference>
<dbReference type="Pfam" id="PF13231">
    <property type="entry name" value="PMT_2"/>
    <property type="match status" value="1"/>
</dbReference>
<sequence length="536" mass="60444">MHFEGTYMLQVTVAKGREPVIIFLAVVAIGLAAAFYLYFVVDKYSLLYYWDAVSHSVAARKFVDWGENPGLGQIGTVWMPLPHFLLLPFTLINALFTTGFAGTALSLPCLGLTSVYLYKIIKSLKMPSIAVIPSFAAFAGAMLYATNPNIMYLGITSMTEAPFMLFFVASAYYFQSWYQNGNRLRDLILCSIFLSFATLTKYEAWFLPIFLIIVAAVFMIRSKSQSPNKQKIFAILASVLSLSNIVFWLVWNQYHYGDALEFSNAQYYSASWYAQNRPFREILFLQPANVLSIYGVTAFAMYGPLLLGAGILGYWIFRKANVSGKKLVLLFLALPPIFTITSLLIGIGEMSYWFNSRFMVLLSPLIIVIACIFLANTNNNNNIKEDRRRIIIIGAIGVLFASQLAMPAFFTIITMNDAIGGYSVKENLLAIDTGEALKSLYDGNGKIMILTGSGLEHRVMITSGIPLANFDEIIEHSTWKASFKEPWSHDRWVVITEKPGTDALSTTQYWLDRMAELETHYRTVYENEYYKILVLR</sequence>
<keyword evidence="6 8" id="KW-1133">Transmembrane helix</keyword>
<feature type="transmembrane region" description="Helical" evidence="8">
    <location>
        <begin position="327"/>
        <end position="347"/>
    </location>
</feature>
<protein>
    <recommendedName>
        <fullName evidence="9">Glycosyltransferase RgtA/B/C/D-like domain-containing protein</fullName>
    </recommendedName>
</protein>
<feature type="domain" description="Glycosyltransferase RgtA/B/C/D-like" evidence="9">
    <location>
        <begin position="98"/>
        <end position="251"/>
    </location>
</feature>
<feature type="transmembrane region" description="Helical" evidence="8">
    <location>
        <begin position="293"/>
        <end position="315"/>
    </location>
</feature>
<evidence type="ECO:0000256" key="1">
    <source>
        <dbReference type="ARBA" id="ARBA00004651"/>
    </source>
</evidence>
<dbReference type="GO" id="GO:0016763">
    <property type="term" value="F:pentosyltransferase activity"/>
    <property type="evidence" value="ECO:0007669"/>
    <property type="project" value="TreeGrafter"/>
</dbReference>
<dbReference type="BioCyc" id="CNIT1237085:G1324-1801-MONOMER"/>
<evidence type="ECO:0000256" key="8">
    <source>
        <dbReference type="SAM" id="Phobius"/>
    </source>
</evidence>
<keyword evidence="5 8" id="KW-0812">Transmembrane</keyword>
<dbReference type="KEGG" id="nga:Ngar_c18030"/>
<dbReference type="OrthoDB" id="11022at2157"/>
<feature type="transmembrane region" description="Helical" evidence="8">
    <location>
        <begin position="359"/>
        <end position="378"/>
    </location>
</feature>
<evidence type="ECO:0000256" key="2">
    <source>
        <dbReference type="ARBA" id="ARBA00022475"/>
    </source>
</evidence>
<keyword evidence="11" id="KW-1185">Reference proteome</keyword>
<dbReference type="STRING" id="1237085.Ngar_c18030"/>
<proteinExistence type="predicted"/>
<dbReference type="HOGENOM" id="CLU_490742_0_0_2"/>
<dbReference type="PANTHER" id="PTHR33908:SF11">
    <property type="entry name" value="MEMBRANE PROTEIN"/>
    <property type="match status" value="1"/>
</dbReference>
<keyword evidence="3" id="KW-0328">Glycosyltransferase</keyword>
<feature type="transmembrane region" description="Helical" evidence="8">
    <location>
        <begin position="85"/>
        <end position="112"/>
    </location>
</feature>
<evidence type="ECO:0000259" key="9">
    <source>
        <dbReference type="Pfam" id="PF13231"/>
    </source>
</evidence>
<gene>
    <name evidence="10" type="ordered locus">Ngar_c18030</name>
</gene>
<evidence type="ECO:0000256" key="3">
    <source>
        <dbReference type="ARBA" id="ARBA00022676"/>
    </source>
</evidence>
<dbReference type="InterPro" id="IPR050297">
    <property type="entry name" value="LipidA_mod_glycosyltrf_83"/>
</dbReference>
<feature type="transmembrane region" description="Helical" evidence="8">
    <location>
        <begin position="205"/>
        <end position="220"/>
    </location>
</feature>
<evidence type="ECO:0000256" key="7">
    <source>
        <dbReference type="ARBA" id="ARBA00023136"/>
    </source>
</evidence>
<feature type="transmembrane region" description="Helical" evidence="8">
    <location>
        <begin position="232"/>
        <end position="251"/>
    </location>
</feature>
<dbReference type="PANTHER" id="PTHR33908">
    <property type="entry name" value="MANNOSYLTRANSFERASE YKCB-RELATED"/>
    <property type="match status" value="1"/>
</dbReference>
<evidence type="ECO:0000256" key="6">
    <source>
        <dbReference type="ARBA" id="ARBA00022989"/>
    </source>
</evidence>